<evidence type="ECO:0000313" key="3">
    <source>
        <dbReference type="Proteomes" id="UP000265618"/>
    </source>
</evidence>
<dbReference type="AlphaFoldDB" id="A0A9K3CYC9"/>
<organism evidence="2 3">
    <name type="scientific">Kipferlia bialata</name>
    <dbReference type="NCBI Taxonomy" id="797122"/>
    <lineage>
        <taxon>Eukaryota</taxon>
        <taxon>Metamonada</taxon>
        <taxon>Carpediemonas-like organisms</taxon>
        <taxon>Kipferlia</taxon>
    </lineage>
</organism>
<feature type="region of interest" description="Disordered" evidence="1">
    <location>
        <begin position="538"/>
        <end position="569"/>
    </location>
</feature>
<evidence type="ECO:0000256" key="1">
    <source>
        <dbReference type="SAM" id="MobiDB-lite"/>
    </source>
</evidence>
<proteinExistence type="predicted"/>
<gene>
    <name evidence="2" type="ORF">KIPB_007323</name>
</gene>
<feature type="compositionally biased region" description="Basic and acidic residues" evidence="1">
    <location>
        <begin position="538"/>
        <end position="551"/>
    </location>
</feature>
<keyword evidence="3" id="KW-1185">Reference proteome</keyword>
<evidence type="ECO:0000313" key="2">
    <source>
        <dbReference type="EMBL" id="GIQ85623.1"/>
    </source>
</evidence>
<comment type="caution">
    <text evidence="2">The sequence shown here is derived from an EMBL/GenBank/DDBJ whole genome shotgun (WGS) entry which is preliminary data.</text>
</comment>
<feature type="non-terminal residue" evidence="2">
    <location>
        <position position="1"/>
    </location>
</feature>
<reference evidence="2 3" key="1">
    <citation type="journal article" date="2018" name="PLoS ONE">
        <title>The draft genome of Kipferlia bialata reveals reductive genome evolution in fornicate parasites.</title>
        <authorList>
            <person name="Tanifuji G."/>
            <person name="Takabayashi S."/>
            <person name="Kume K."/>
            <person name="Takagi M."/>
            <person name="Nakayama T."/>
            <person name="Kamikawa R."/>
            <person name="Inagaki Y."/>
            <person name="Hashimoto T."/>
        </authorList>
    </citation>
    <scope>NUCLEOTIDE SEQUENCE [LARGE SCALE GENOMIC DNA]</scope>
    <source>
        <strain evidence="2">NY0173</strain>
    </source>
</reference>
<feature type="compositionally biased region" description="Acidic residues" evidence="1">
    <location>
        <begin position="668"/>
        <end position="680"/>
    </location>
</feature>
<accession>A0A9K3CYC9</accession>
<protein>
    <submittedName>
        <fullName evidence="2">Uncharacterized protein</fullName>
    </submittedName>
</protein>
<feature type="region of interest" description="Disordered" evidence="1">
    <location>
        <begin position="661"/>
        <end position="680"/>
    </location>
</feature>
<sequence>MEPMPPLPLDSDGADAASAVELLRIYVDDRSHIDIRTIRTVAAIRSPAKRRDHASTPDKEREAELSYKKEMTKIYRTSVPCLNLLRERGHLIEQSDIEVHALANAYSAYSALLEHSEASLAPYKEAAQSLVHALGEDALHKPVGYLCMAPAPVHLQYASVFTRRALSAVLQHLQASLEGHGDTETERERERERLIRLSHYLTRVLTCPNSQGLGVDVLSPLLSLFNPDVHLHVQTRHNNNTQTDSLTAGASYGVEVLKGLGHSLVDFVTLGGILRGDFIPRHDLRQEHSMSTTHAPSASGANPMRNSQFFDQHPTLHCDILFLDLLLEGMLSLFVDCHTPAKVDVADVAVHTQSSMSNMRGSMVASGTHSSNTLDSGLVLECMRIATYLFNLDPLLVTQNLISIYSSKPEECLSFVRALIANDLVSLDALCQSVVSTLTLAKPATPYASAYTNVSATFVSTMLLSNRDHLSRGLMLHFLADVLPGTGHALPRCVSDFILGDVRIRDVRTTLSVRQGAVVQSLPLSVSALCLHRDTLREAEREREREREREMNGTSVRTLRDTSADKARRHQDHLVSESLMRVVSQHIEACALSIKSVAQERPSRDSDRPDRDLALDVLECLVTYLPVLLETTPAAATLALSPHLVLDTGIKPVLPYVQSMHQGTGDMADGEDREGETEGQ</sequence>
<dbReference type="Proteomes" id="UP000265618">
    <property type="component" value="Unassembled WGS sequence"/>
</dbReference>
<dbReference type="EMBL" id="BDIP01002040">
    <property type="protein sequence ID" value="GIQ85623.1"/>
    <property type="molecule type" value="Genomic_DNA"/>
</dbReference>
<name>A0A9K3CYC9_9EUKA</name>